<feature type="repeat" description="ANK" evidence="3">
    <location>
        <begin position="1147"/>
        <end position="1174"/>
    </location>
</feature>
<dbReference type="Pfam" id="PF12796">
    <property type="entry name" value="Ank_2"/>
    <property type="match status" value="3"/>
</dbReference>
<sequence>MAWSSDSYPFWGNVQPVTVALIVTLVIDAALFWHQLVRHLIPSHPQRKPKQVKKDVVVRIQDIPIEKSLIELKKELASLAVQDRQLQTTVNGLDRVTLAGTHNDDACATAIFPTDLSQSELLGKLAQTSKDADLPYSFDCDFFGITPLTDAALEDCWSKRHVAVYSSSGSRITDSTTASSSASFVLDIHLEPSMFLKRISTDFSERFGVHGPVVCFYETRLSPTVQMLPNGTLEKSGPSASMVTTHSATAFVGEAGEPAVPFNVDHSGLVKFDSRGHELYVVVLDRLKRLVAGSKDRLRKRNSDNLSPEDQRIWNSLNDPPYSAFRKSAKLPKPEKGTLEWLIQKNYERTNRGEDPGNFQESRKHYEGLLRPEDFQHWRDSSEPSSLLVTPPPGSGKSVLSNFLLLHEQITRVYCVIDGLDVYEDPAMIKLVDGLRKIWKSNTLRCNQDDITSFIDQRVSRLGSDFNRGLKDFIQNQLLLRSEQSFLWLDVIVRRIENLELPTQTEVTKEIESSSHDLYNLYRFLIQRAASRNEKLLRMLIMVIYAERPLSYAELEHAVAVDVAPITRTHSYGNFVENVAHLNAENITRALGTLLDVVEGKAMALHQSLKDFFQHSWESLSLPIIISPTVYPALISSAAENIEAHWMNETDDLVKLLLKTCPSNFQITSEALVTLAKSRSKTTLETIFRTTKCRPEITTGMLGEITADHWLQGKTLAFLLTQTRGNVGITKNMLVNAARSFNGRELMEVLLDEKDEEVHISEKVLKRAALNDVEELGILQLLFDKRQNEIHITKAILNAATMNDTQALDVIKLLFREREAEIILTNETLVQAARNRNDRDILVVFFQHRGHEIHLNAEVVVAAASNRYSTAVLRFVCEKMGGAIEITSEVVTAAASSPVGREMLEFLFERGGEAISIPPHAITTAAECSEGALDFLLSKLCGQFAVTEEDLLAAIEGSRTLSSFKLLLEHAENDVPITPTVVFAAAENSPFCLINMLLEMNQGIITMVHNESTILALASRYGDFVLADRLLEMGADPDFTALNQQTSLLFAMEGEYYDIMELLVRKGANTNAIGRGGWSPLALASEKGHHEIIDLLLSWGANVATKTLHGWSPLALASVHGHYKAAELLLQAGSDITVETEDRWQCLSLASQKGHCEVMKVLMREGADITTKTTNGWSPLALASFHGHYEAVELLLRAGSDPTVETNDGRCCLSLASKAGRDKVIEILLRAGADATKKVPDGWSPLALASFYGHYEAAELLLQAGSDPTVSTDDGLCCLALACQKGNFEVATLFLNTFQSESTNHMDLPSGSAPELDTEEEGKKCRLHSPSKLLTVAIGNKDAIGRTPVWYAAAGGHVLLLKALLERHPEVTDERGSFGISPLSAAARRGKIGTARALLTSGHAQTESQDCMGKTPMWWAEKFSLPAIVQLLSQKVESLDDSIINQEEIDTDVFGLEFCDMCLVDKQELEGARRVLK</sequence>
<keyword evidence="5" id="KW-1185">Reference proteome</keyword>
<dbReference type="SUPFAM" id="SSF48403">
    <property type="entry name" value="Ankyrin repeat"/>
    <property type="match status" value="2"/>
</dbReference>
<evidence type="ECO:0000313" key="5">
    <source>
        <dbReference type="Proteomes" id="UP000652219"/>
    </source>
</evidence>
<proteinExistence type="predicted"/>
<feature type="repeat" description="ANK" evidence="3">
    <location>
        <begin position="1241"/>
        <end position="1273"/>
    </location>
</feature>
<dbReference type="PANTHER" id="PTHR24171">
    <property type="entry name" value="ANKYRIN REPEAT DOMAIN-CONTAINING PROTEIN 39-RELATED"/>
    <property type="match status" value="1"/>
</dbReference>
<protein>
    <recommendedName>
        <fullName evidence="6">Ankyrin repeat protein</fullName>
    </recommendedName>
</protein>
<dbReference type="Gene3D" id="1.25.40.20">
    <property type="entry name" value="Ankyrin repeat-containing domain"/>
    <property type="match status" value="2"/>
</dbReference>
<gene>
    <name evidence="4" type="ORF">CSOJ01_07522</name>
</gene>
<evidence type="ECO:0000313" key="4">
    <source>
        <dbReference type="EMBL" id="KAF6808479.1"/>
    </source>
</evidence>
<dbReference type="PANTHER" id="PTHR24171:SF10">
    <property type="entry name" value="ANKYRIN REPEAT DOMAIN-CONTAINING PROTEIN 29-LIKE"/>
    <property type="match status" value="1"/>
</dbReference>
<dbReference type="Pfam" id="PF23397">
    <property type="entry name" value="DUF7104"/>
    <property type="match status" value="5"/>
</dbReference>
<feature type="repeat" description="ANK" evidence="3">
    <location>
        <begin position="1109"/>
        <end position="1141"/>
    </location>
</feature>
<dbReference type="PROSITE" id="PS50088">
    <property type="entry name" value="ANK_REPEAT"/>
    <property type="match status" value="7"/>
</dbReference>
<reference evidence="4 5" key="1">
    <citation type="journal article" date="2020" name="Phytopathology">
        <title>Genome Sequence Resources of Colletotrichum truncatum, C. plurivorum, C. musicola, and C. sojae: Four Species Pathogenic to Soybean (Glycine max).</title>
        <authorList>
            <person name="Rogerio F."/>
            <person name="Boufleur T.R."/>
            <person name="Ciampi-Guillardi M."/>
            <person name="Sukno S.A."/>
            <person name="Thon M.R."/>
            <person name="Massola Junior N.S."/>
            <person name="Baroncelli R."/>
        </authorList>
    </citation>
    <scope>NUCLEOTIDE SEQUENCE [LARGE SCALE GENOMIC DNA]</scope>
    <source>
        <strain evidence="4 5">LFN0009</strain>
    </source>
</reference>
<keyword evidence="1" id="KW-0677">Repeat</keyword>
<dbReference type="InterPro" id="IPR002110">
    <property type="entry name" value="Ankyrin_rpt"/>
</dbReference>
<evidence type="ECO:0008006" key="6">
    <source>
        <dbReference type="Google" id="ProtNLM"/>
    </source>
</evidence>
<evidence type="ECO:0000256" key="3">
    <source>
        <dbReference type="PROSITE-ProRule" id="PRU00023"/>
    </source>
</evidence>
<name>A0A8H6J8I3_9PEZI</name>
<dbReference type="InterPro" id="IPR036770">
    <property type="entry name" value="Ankyrin_rpt-contain_sf"/>
</dbReference>
<keyword evidence="2 3" id="KW-0040">ANK repeat</keyword>
<comment type="caution">
    <text evidence="4">The sequence shown here is derived from an EMBL/GenBank/DDBJ whole genome shotgun (WGS) entry which is preliminary data.</text>
</comment>
<feature type="repeat" description="ANK" evidence="3">
    <location>
        <begin position="1175"/>
        <end position="1207"/>
    </location>
</feature>
<feature type="repeat" description="ANK" evidence="3">
    <location>
        <begin position="1043"/>
        <end position="1075"/>
    </location>
</feature>
<dbReference type="PROSITE" id="PS50297">
    <property type="entry name" value="ANK_REP_REGION"/>
    <property type="match status" value="5"/>
</dbReference>
<dbReference type="Proteomes" id="UP000652219">
    <property type="component" value="Unassembled WGS sequence"/>
</dbReference>
<dbReference type="SMART" id="SM00248">
    <property type="entry name" value="ANK"/>
    <property type="match status" value="12"/>
</dbReference>
<evidence type="ECO:0000256" key="2">
    <source>
        <dbReference type="ARBA" id="ARBA00023043"/>
    </source>
</evidence>
<dbReference type="Pfam" id="PF00023">
    <property type="entry name" value="Ank"/>
    <property type="match status" value="1"/>
</dbReference>
<dbReference type="EMBL" id="WIGN01000117">
    <property type="protein sequence ID" value="KAF6808479.1"/>
    <property type="molecule type" value="Genomic_DNA"/>
</dbReference>
<accession>A0A8H6J8I3</accession>
<feature type="repeat" description="ANK" evidence="3">
    <location>
        <begin position="1076"/>
        <end position="1108"/>
    </location>
</feature>
<feature type="repeat" description="ANK" evidence="3">
    <location>
        <begin position="1208"/>
        <end position="1240"/>
    </location>
</feature>
<evidence type="ECO:0000256" key="1">
    <source>
        <dbReference type="ARBA" id="ARBA00022737"/>
    </source>
</evidence>
<organism evidence="4 5">
    <name type="scientific">Colletotrichum sojae</name>
    <dbReference type="NCBI Taxonomy" id="2175907"/>
    <lineage>
        <taxon>Eukaryota</taxon>
        <taxon>Fungi</taxon>
        <taxon>Dikarya</taxon>
        <taxon>Ascomycota</taxon>
        <taxon>Pezizomycotina</taxon>
        <taxon>Sordariomycetes</taxon>
        <taxon>Hypocreomycetidae</taxon>
        <taxon>Glomerellales</taxon>
        <taxon>Glomerellaceae</taxon>
        <taxon>Colletotrichum</taxon>
        <taxon>Colletotrichum orchidearum species complex</taxon>
    </lineage>
</organism>
<dbReference type="InterPro" id="IPR055530">
    <property type="entry name" value="DUF7104"/>
</dbReference>